<feature type="non-terminal residue" evidence="1">
    <location>
        <position position="59"/>
    </location>
</feature>
<organism evidence="1">
    <name type="scientific">marine metagenome</name>
    <dbReference type="NCBI Taxonomy" id="408172"/>
    <lineage>
        <taxon>unclassified sequences</taxon>
        <taxon>metagenomes</taxon>
        <taxon>ecological metagenomes</taxon>
    </lineage>
</organism>
<gene>
    <name evidence="1" type="ORF">METZ01_LOCUS138895</name>
</gene>
<protein>
    <submittedName>
        <fullName evidence="1">Uncharacterized protein</fullName>
    </submittedName>
</protein>
<dbReference type="EMBL" id="UINC01020506">
    <property type="protein sequence ID" value="SVA86041.1"/>
    <property type="molecule type" value="Genomic_DNA"/>
</dbReference>
<evidence type="ECO:0000313" key="1">
    <source>
        <dbReference type="EMBL" id="SVA86041.1"/>
    </source>
</evidence>
<reference evidence="1" key="1">
    <citation type="submission" date="2018-05" db="EMBL/GenBank/DDBJ databases">
        <authorList>
            <person name="Lanie J.A."/>
            <person name="Ng W.-L."/>
            <person name="Kazmierczak K.M."/>
            <person name="Andrzejewski T.M."/>
            <person name="Davidsen T.M."/>
            <person name="Wayne K.J."/>
            <person name="Tettelin H."/>
            <person name="Glass J.I."/>
            <person name="Rusch D."/>
            <person name="Podicherti R."/>
            <person name="Tsui H.-C.T."/>
            <person name="Winkler M.E."/>
        </authorList>
    </citation>
    <scope>NUCLEOTIDE SEQUENCE</scope>
</reference>
<sequence>MSDSMGFWSYRRQREIDEFPTGRLRWWLLSLIVLGWAVEQYEALKNGPVLVYILADFDK</sequence>
<accession>A0A381ZAS1</accession>
<proteinExistence type="predicted"/>
<name>A0A381ZAS1_9ZZZZ</name>
<dbReference type="AlphaFoldDB" id="A0A381ZAS1"/>